<reference evidence="5 6" key="1">
    <citation type="journal article" date="2016" name="C (Basel)">
        <title>Selective Growth of and Electricity Production by Marine Exoelectrogenic Bacteria in Self-Aggregated Hydrogel of Microbially Reduced Graphene Oxide.</title>
        <authorList>
            <person name="Yoshida N."/>
            <person name="Goto Y."/>
            <person name="Miyata Y."/>
        </authorList>
    </citation>
    <scope>NUCLEOTIDE SEQUENCE [LARGE SCALE GENOMIC DNA]</scope>
    <source>
        <strain evidence="5 6">NIT-T3</strain>
    </source>
</reference>
<dbReference type="PROSITE" id="PS50893">
    <property type="entry name" value="ABC_TRANSPORTER_2"/>
    <property type="match status" value="1"/>
</dbReference>
<sequence length="250" mass="27067">MIRLEDVYLSLGGRQVLEGISFEIGKAERAVILGPSGAGRSSILRVILGLWKPDRGGVQLDGEDIHALEEKELIEHRKRLAMVFQGGALFDTLTVGENVGYRLFEEGRLPVAQIEAIVRRVLAAMGLEDAIDLFPGQLSGGMRKRVAIARAIAVEPACILFDEPTAGLDPLASSRVNELIVECQRHGKATLVVTHDLVCAYRVGERFMFIDDGKILFDGDRRGFESCPNPQLCEFLNPGGGQAGASGGAR</sequence>
<dbReference type="EMBL" id="AP024355">
    <property type="protein sequence ID" value="BCR05605.1"/>
    <property type="molecule type" value="Genomic_DNA"/>
</dbReference>
<dbReference type="PROSITE" id="PS00211">
    <property type="entry name" value="ABC_TRANSPORTER_1"/>
    <property type="match status" value="1"/>
</dbReference>
<organism evidence="5 6">
    <name type="scientific">Desulfuromonas versatilis</name>
    <dbReference type="NCBI Taxonomy" id="2802975"/>
    <lineage>
        <taxon>Bacteria</taxon>
        <taxon>Pseudomonadati</taxon>
        <taxon>Thermodesulfobacteriota</taxon>
        <taxon>Desulfuromonadia</taxon>
        <taxon>Desulfuromonadales</taxon>
        <taxon>Desulfuromonadaceae</taxon>
        <taxon>Desulfuromonas</taxon>
    </lineage>
</organism>
<evidence type="ECO:0000256" key="1">
    <source>
        <dbReference type="ARBA" id="ARBA00022448"/>
    </source>
</evidence>
<keyword evidence="2" id="KW-0547">Nucleotide-binding</keyword>
<name>A0ABN6DZX7_9BACT</name>
<dbReference type="InterPro" id="IPR003593">
    <property type="entry name" value="AAA+_ATPase"/>
</dbReference>
<dbReference type="Proteomes" id="UP001319827">
    <property type="component" value="Chromosome"/>
</dbReference>
<dbReference type="GO" id="GO:0005524">
    <property type="term" value="F:ATP binding"/>
    <property type="evidence" value="ECO:0007669"/>
    <property type="project" value="UniProtKB-KW"/>
</dbReference>
<keyword evidence="1" id="KW-0813">Transport</keyword>
<dbReference type="SUPFAM" id="SSF52540">
    <property type="entry name" value="P-loop containing nucleoside triphosphate hydrolases"/>
    <property type="match status" value="1"/>
</dbReference>
<gene>
    <name evidence="5" type="ORF">DESUT3_26740</name>
</gene>
<evidence type="ECO:0000259" key="4">
    <source>
        <dbReference type="PROSITE" id="PS50893"/>
    </source>
</evidence>
<dbReference type="InterPro" id="IPR027417">
    <property type="entry name" value="P-loop_NTPase"/>
</dbReference>
<dbReference type="Pfam" id="PF00005">
    <property type="entry name" value="ABC_tran"/>
    <property type="match status" value="1"/>
</dbReference>
<accession>A0ABN6DZX7</accession>
<evidence type="ECO:0000313" key="5">
    <source>
        <dbReference type="EMBL" id="BCR05605.1"/>
    </source>
</evidence>
<feature type="domain" description="ABC transporter" evidence="4">
    <location>
        <begin position="2"/>
        <end position="237"/>
    </location>
</feature>
<dbReference type="SMART" id="SM00382">
    <property type="entry name" value="AAA"/>
    <property type="match status" value="1"/>
</dbReference>
<evidence type="ECO:0000313" key="6">
    <source>
        <dbReference type="Proteomes" id="UP001319827"/>
    </source>
</evidence>
<dbReference type="RefSeq" id="WP_221249021.1">
    <property type="nucleotide sequence ID" value="NZ_AP024355.1"/>
</dbReference>
<reference evidence="5 6" key="2">
    <citation type="journal article" date="2021" name="Int. J. Syst. Evol. Microbiol.">
        <title>Isolation and Polyphasic Characterization of Desulfuromonas versatilis sp. Nov., an Electrogenic Bacteria Capable of Versatile Metabolism Isolated from a Graphene Oxide-Reducing Enrichment Culture.</title>
        <authorList>
            <person name="Xie L."/>
            <person name="Yoshida N."/>
            <person name="Ishii S."/>
            <person name="Meng L."/>
        </authorList>
    </citation>
    <scope>NUCLEOTIDE SEQUENCE [LARGE SCALE GENOMIC DNA]</scope>
    <source>
        <strain evidence="5 6">NIT-T3</strain>
    </source>
</reference>
<dbReference type="InterPro" id="IPR003439">
    <property type="entry name" value="ABC_transporter-like_ATP-bd"/>
</dbReference>
<dbReference type="PANTHER" id="PTHR43023:SF6">
    <property type="entry name" value="INTERMEMBRANE PHOSPHOLIPID TRANSPORT SYSTEM ATP-BINDING PROTEIN MLAF"/>
    <property type="match status" value="1"/>
</dbReference>
<keyword evidence="6" id="KW-1185">Reference proteome</keyword>
<evidence type="ECO:0000256" key="3">
    <source>
        <dbReference type="ARBA" id="ARBA00022840"/>
    </source>
</evidence>
<dbReference type="Gene3D" id="3.40.50.300">
    <property type="entry name" value="P-loop containing nucleotide triphosphate hydrolases"/>
    <property type="match status" value="1"/>
</dbReference>
<keyword evidence="3 5" id="KW-0067">ATP-binding</keyword>
<evidence type="ECO:0000256" key="2">
    <source>
        <dbReference type="ARBA" id="ARBA00022741"/>
    </source>
</evidence>
<dbReference type="PANTHER" id="PTHR43023">
    <property type="entry name" value="PROTEIN TRIGALACTOSYLDIACYLGLYCEROL 3, CHLOROPLASTIC"/>
    <property type="match status" value="1"/>
</dbReference>
<dbReference type="InterPro" id="IPR017871">
    <property type="entry name" value="ABC_transporter-like_CS"/>
</dbReference>
<proteinExistence type="predicted"/>
<protein>
    <submittedName>
        <fullName evidence="5">ABC transporter ATP-binding protein</fullName>
    </submittedName>
</protein>